<dbReference type="Proteomes" id="UP000595296">
    <property type="component" value="Chromosome"/>
</dbReference>
<name>A0A9E6SR30_9RICK</name>
<organism evidence="2 3">
    <name type="scientific">Rickettsia tillamookensis</name>
    <dbReference type="NCBI Taxonomy" id="2761623"/>
    <lineage>
        <taxon>Bacteria</taxon>
        <taxon>Pseudomonadati</taxon>
        <taxon>Pseudomonadota</taxon>
        <taxon>Alphaproteobacteria</taxon>
        <taxon>Rickettsiales</taxon>
        <taxon>Rickettsiaceae</taxon>
        <taxon>Rickettsieae</taxon>
        <taxon>Rickettsia</taxon>
        <taxon>spotted fever group</taxon>
    </lineage>
</organism>
<reference evidence="2 3" key="1">
    <citation type="journal article" date="2021" name="Int. J. Syst. Evol. Microbiol.">
        <title>Characterization of a novel transitional group Rickettsia species (Rickettsia tillamookensis sp. nov.) from the western black-legged tick, Ixodes pacificus.</title>
        <authorList>
            <person name="Gauthier D.T."/>
            <person name="Karpathy S.E."/>
            <person name="Grizzard S.L."/>
            <person name="Batra D."/>
            <person name="Rowe L.A."/>
            <person name="Paddock C.D."/>
        </authorList>
    </citation>
    <scope>NUCLEOTIDE SEQUENCE [LARGE SCALE GENOMIC DNA]</scope>
    <source>
        <strain evidence="2 3">Tillamook 23</strain>
    </source>
</reference>
<feature type="coiled-coil region" evidence="1">
    <location>
        <begin position="14"/>
        <end position="54"/>
    </location>
</feature>
<proteinExistence type="predicted"/>
<gene>
    <name evidence="2" type="ORF">H6P87_01157</name>
</gene>
<evidence type="ECO:0000313" key="2">
    <source>
        <dbReference type="EMBL" id="QQV75595.1"/>
    </source>
</evidence>
<keyword evidence="1" id="KW-0175">Coiled coil</keyword>
<protein>
    <submittedName>
        <fullName evidence="2">Uncharacterized protein</fullName>
    </submittedName>
</protein>
<evidence type="ECO:0000256" key="1">
    <source>
        <dbReference type="SAM" id="Coils"/>
    </source>
</evidence>
<keyword evidence="3" id="KW-1185">Reference proteome</keyword>
<dbReference type="EMBL" id="CP060138">
    <property type="protein sequence ID" value="QQV75595.1"/>
    <property type="molecule type" value="Genomic_DNA"/>
</dbReference>
<evidence type="ECO:0000313" key="3">
    <source>
        <dbReference type="Proteomes" id="UP000595296"/>
    </source>
</evidence>
<dbReference type="RefSeq" id="WP_202069157.1">
    <property type="nucleotide sequence ID" value="NZ_CP060138.2"/>
</dbReference>
<sequence>MSNQGKKSIYDIVLDSNEKEINMLKDEIAFLLKNPVTKEDIERIEQRLGELESRIMT</sequence>
<accession>A0A9E6SR30</accession>